<feature type="compositionally biased region" description="Acidic residues" evidence="1">
    <location>
        <begin position="149"/>
        <end position="158"/>
    </location>
</feature>
<evidence type="ECO:0000313" key="2">
    <source>
        <dbReference type="EMBL" id="TKW67792.1"/>
    </source>
</evidence>
<gene>
    <name evidence="2" type="ORF">DI616_05635</name>
</gene>
<feature type="region of interest" description="Disordered" evidence="1">
    <location>
        <begin position="142"/>
        <end position="177"/>
    </location>
</feature>
<name>A0A533IDD0_PARDE</name>
<feature type="region of interest" description="Disordered" evidence="1">
    <location>
        <begin position="1"/>
        <end position="22"/>
    </location>
</feature>
<dbReference type="AlphaFoldDB" id="A0A533IDD0"/>
<reference evidence="2 3" key="1">
    <citation type="journal article" date="2017" name="Nat. Commun.">
        <title>In situ click chemistry generation of cyclooxygenase-2 inhibitors.</title>
        <authorList>
            <person name="Bhardwaj A."/>
            <person name="Kaur J."/>
            <person name="Wuest M."/>
            <person name="Wuest F."/>
        </authorList>
    </citation>
    <scope>NUCLEOTIDE SEQUENCE [LARGE SCALE GENOMIC DNA]</scope>
    <source>
        <strain evidence="2">S2_012_000_R3_94</strain>
    </source>
</reference>
<sequence>MSAGNPIPQRLRVAHLSPSRPNEFDIQPDTAARARIAAELDLLDLPEFRFTGAIRASGADEWALSGKLSAHVVQPCAITLEPVASKLSEEVALLFSPHVATPTEEEVEMGDESIEPLGQWIELGDIALEALSLALPSHPVAPGAVLPDEAVDDTELEPDDKRKPFAGLADLMKRDDG</sequence>
<dbReference type="InterPro" id="IPR003772">
    <property type="entry name" value="YceD"/>
</dbReference>
<organism evidence="2 3">
    <name type="scientific">Paracoccus denitrificans</name>
    <dbReference type="NCBI Taxonomy" id="266"/>
    <lineage>
        <taxon>Bacteria</taxon>
        <taxon>Pseudomonadati</taxon>
        <taxon>Pseudomonadota</taxon>
        <taxon>Alphaproteobacteria</taxon>
        <taxon>Rhodobacterales</taxon>
        <taxon>Paracoccaceae</taxon>
        <taxon>Paracoccus</taxon>
    </lineage>
</organism>
<evidence type="ECO:0000313" key="3">
    <source>
        <dbReference type="Proteomes" id="UP000315344"/>
    </source>
</evidence>
<dbReference type="Proteomes" id="UP000315344">
    <property type="component" value="Unassembled WGS sequence"/>
</dbReference>
<comment type="caution">
    <text evidence="2">The sequence shown here is derived from an EMBL/GenBank/DDBJ whole genome shotgun (WGS) entry which is preliminary data.</text>
</comment>
<dbReference type="EMBL" id="VAFL01000003">
    <property type="protein sequence ID" value="TKW67792.1"/>
    <property type="molecule type" value="Genomic_DNA"/>
</dbReference>
<proteinExistence type="predicted"/>
<protein>
    <submittedName>
        <fullName evidence="2">DUF177 domain-containing protein</fullName>
    </submittedName>
</protein>
<evidence type="ECO:0000256" key="1">
    <source>
        <dbReference type="SAM" id="MobiDB-lite"/>
    </source>
</evidence>
<accession>A0A533IDD0</accession>
<dbReference type="Pfam" id="PF02620">
    <property type="entry name" value="YceD"/>
    <property type="match status" value="1"/>
</dbReference>